<dbReference type="GO" id="GO:0030490">
    <property type="term" value="P:maturation of SSU-rRNA"/>
    <property type="evidence" value="ECO:0007669"/>
    <property type="project" value="TreeGrafter"/>
</dbReference>
<feature type="region of interest" description="Disordered" evidence="7">
    <location>
        <begin position="16"/>
        <end position="47"/>
    </location>
</feature>
<organism evidence="8 9">
    <name type="scientific">Lutzomyia longipalpis</name>
    <name type="common">Sand fly</name>
    <dbReference type="NCBI Taxonomy" id="7200"/>
    <lineage>
        <taxon>Eukaryota</taxon>
        <taxon>Metazoa</taxon>
        <taxon>Ecdysozoa</taxon>
        <taxon>Arthropoda</taxon>
        <taxon>Hexapoda</taxon>
        <taxon>Insecta</taxon>
        <taxon>Pterygota</taxon>
        <taxon>Neoptera</taxon>
        <taxon>Endopterygota</taxon>
        <taxon>Diptera</taxon>
        <taxon>Nematocera</taxon>
        <taxon>Psychodoidea</taxon>
        <taxon>Psychodidae</taxon>
        <taxon>Lutzomyia</taxon>
        <taxon>Lutzomyia</taxon>
    </lineage>
</organism>
<feature type="compositionally biased region" description="Basic and acidic residues" evidence="7">
    <location>
        <begin position="16"/>
        <end position="27"/>
    </location>
</feature>
<dbReference type="EMBL" id="AJWK01008595">
    <property type="status" value="NOT_ANNOTATED_CDS"/>
    <property type="molecule type" value="Genomic_DNA"/>
</dbReference>
<keyword evidence="5" id="KW-0539">Nucleus</keyword>
<keyword evidence="3" id="KW-0690">Ribosome biogenesis</keyword>
<proteinExistence type="inferred from homology"/>
<evidence type="ECO:0000313" key="8">
    <source>
        <dbReference type="EnsemblMetazoa" id="LLOJ002627-PA"/>
    </source>
</evidence>
<evidence type="ECO:0000256" key="6">
    <source>
        <dbReference type="ARBA" id="ARBA00024695"/>
    </source>
</evidence>
<dbReference type="EMBL" id="AJWK01008596">
    <property type="status" value="NOT_ANNOTATED_CDS"/>
    <property type="molecule type" value="Genomic_DNA"/>
</dbReference>
<dbReference type="EnsemblMetazoa" id="LLOJ002627-RA">
    <property type="protein sequence ID" value="LLOJ002627-PA"/>
    <property type="gene ID" value="LLOJ002627"/>
</dbReference>
<protein>
    <submittedName>
        <fullName evidence="8">Uncharacterized protein</fullName>
    </submittedName>
</protein>
<dbReference type="VEuPathDB" id="VectorBase:LLONM1_010882"/>
<sequence>MGKEIIKKVKYTKGRKEGFQGDCRESKGSNGENSNLRHKVKRETKSALREIRRDAEFIGKMRIKRQMQLDRERREKVKRIFAEASDQQAELNALDRSNKRRKR</sequence>
<dbReference type="GO" id="GO:0030692">
    <property type="term" value="C:Noc4p-Nop14p complex"/>
    <property type="evidence" value="ECO:0007669"/>
    <property type="project" value="TreeGrafter"/>
</dbReference>
<evidence type="ECO:0000256" key="5">
    <source>
        <dbReference type="ARBA" id="ARBA00023242"/>
    </source>
</evidence>
<name>A0A1B0CE57_LUTLO</name>
<comment type="function">
    <text evidence="6">Involved in nucleolar processing of pre-18S ribosomal RNA. Has a role in the nuclear export of 40S pre-ribosomal subunit to the cytoplasm.</text>
</comment>
<dbReference type="InterPro" id="IPR007276">
    <property type="entry name" value="Nop14"/>
</dbReference>
<accession>A0A1B0CE57</accession>
<dbReference type="PANTHER" id="PTHR23183:SF0">
    <property type="entry name" value="NUCLEOLAR PROTEIN 14"/>
    <property type="match status" value="1"/>
</dbReference>
<comment type="subcellular location">
    <subcellularLocation>
        <location evidence="1">Nucleus</location>
        <location evidence="1">Nucleolus</location>
    </subcellularLocation>
</comment>
<evidence type="ECO:0000313" key="9">
    <source>
        <dbReference type="Proteomes" id="UP000092461"/>
    </source>
</evidence>
<evidence type="ECO:0000256" key="1">
    <source>
        <dbReference type="ARBA" id="ARBA00004604"/>
    </source>
</evidence>
<comment type="similarity">
    <text evidence="2">Belongs to the NOP14 family.</text>
</comment>
<evidence type="ECO:0000256" key="3">
    <source>
        <dbReference type="ARBA" id="ARBA00022517"/>
    </source>
</evidence>
<reference evidence="8" key="1">
    <citation type="submission" date="2020-05" db="UniProtKB">
        <authorList>
            <consortium name="EnsemblMetazoa"/>
        </authorList>
    </citation>
    <scope>IDENTIFICATION</scope>
    <source>
        <strain evidence="8">Jacobina</strain>
    </source>
</reference>
<dbReference type="Proteomes" id="UP000092461">
    <property type="component" value="Unassembled WGS sequence"/>
</dbReference>
<keyword evidence="9" id="KW-1185">Reference proteome</keyword>
<evidence type="ECO:0000256" key="2">
    <source>
        <dbReference type="ARBA" id="ARBA00007466"/>
    </source>
</evidence>
<dbReference type="PANTHER" id="PTHR23183">
    <property type="entry name" value="NOP14"/>
    <property type="match status" value="1"/>
</dbReference>
<dbReference type="Pfam" id="PF04147">
    <property type="entry name" value="Nop14"/>
    <property type="match status" value="1"/>
</dbReference>
<dbReference type="AlphaFoldDB" id="A0A1B0CE57"/>
<dbReference type="VEuPathDB" id="VectorBase:LLOJ002627"/>
<evidence type="ECO:0000256" key="7">
    <source>
        <dbReference type="SAM" id="MobiDB-lite"/>
    </source>
</evidence>
<dbReference type="GO" id="GO:0032040">
    <property type="term" value="C:small-subunit processome"/>
    <property type="evidence" value="ECO:0007669"/>
    <property type="project" value="InterPro"/>
</dbReference>
<evidence type="ECO:0000256" key="4">
    <source>
        <dbReference type="ARBA" id="ARBA00022552"/>
    </source>
</evidence>
<keyword evidence="4" id="KW-0698">rRNA processing</keyword>